<dbReference type="EMBL" id="KN840781">
    <property type="protein sequence ID" value="KIP01487.1"/>
    <property type="molecule type" value="Genomic_DNA"/>
</dbReference>
<feature type="compositionally biased region" description="Low complexity" evidence="1">
    <location>
        <begin position="170"/>
        <end position="184"/>
    </location>
</feature>
<reference evidence="2 3" key="1">
    <citation type="journal article" date="2014" name="PLoS Genet.">
        <title>Analysis of the Phlebiopsis gigantea genome, transcriptome and secretome provides insight into its pioneer colonization strategies of wood.</title>
        <authorList>
            <person name="Hori C."/>
            <person name="Ishida T."/>
            <person name="Igarashi K."/>
            <person name="Samejima M."/>
            <person name="Suzuki H."/>
            <person name="Master E."/>
            <person name="Ferreira P."/>
            <person name="Ruiz-Duenas F.J."/>
            <person name="Held B."/>
            <person name="Canessa P."/>
            <person name="Larrondo L.F."/>
            <person name="Schmoll M."/>
            <person name="Druzhinina I.S."/>
            <person name="Kubicek C.P."/>
            <person name="Gaskell J.A."/>
            <person name="Kersten P."/>
            <person name="St John F."/>
            <person name="Glasner J."/>
            <person name="Sabat G."/>
            <person name="Splinter BonDurant S."/>
            <person name="Syed K."/>
            <person name="Yadav J."/>
            <person name="Mgbeahuruike A.C."/>
            <person name="Kovalchuk A."/>
            <person name="Asiegbu F.O."/>
            <person name="Lackner G."/>
            <person name="Hoffmeister D."/>
            <person name="Rencoret J."/>
            <person name="Gutierrez A."/>
            <person name="Sun H."/>
            <person name="Lindquist E."/>
            <person name="Barry K."/>
            <person name="Riley R."/>
            <person name="Grigoriev I.V."/>
            <person name="Henrissat B."/>
            <person name="Kues U."/>
            <person name="Berka R.M."/>
            <person name="Martinez A.T."/>
            <person name="Covert S.F."/>
            <person name="Blanchette R.A."/>
            <person name="Cullen D."/>
        </authorList>
    </citation>
    <scope>NUCLEOTIDE SEQUENCE [LARGE SCALE GENOMIC DNA]</scope>
    <source>
        <strain evidence="2 3">11061_1 CR5-6</strain>
    </source>
</reference>
<organism evidence="2 3">
    <name type="scientific">Phlebiopsis gigantea (strain 11061_1 CR5-6)</name>
    <name type="common">White-rot fungus</name>
    <name type="synonym">Peniophora gigantea</name>
    <dbReference type="NCBI Taxonomy" id="745531"/>
    <lineage>
        <taxon>Eukaryota</taxon>
        <taxon>Fungi</taxon>
        <taxon>Dikarya</taxon>
        <taxon>Basidiomycota</taxon>
        <taxon>Agaricomycotina</taxon>
        <taxon>Agaricomycetes</taxon>
        <taxon>Polyporales</taxon>
        <taxon>Phanerochaetaceae</taxon>
        <taxon>Phlebiopsis</taxon>
    </lineage>
</organism>
<keyword evidence="3" id="KW-1185">Reference proteome</keyword>
<sequence>MADDDDESGPHGVIRRERTTPPSTPPLEPAADTWSFGSPAVTASGASASPFGRFSPPSFTPLSITPLRDQFTPISLPPRAASTSNTGSIAPVTSATRVDTPLAVASPGAASRVITPASVRSPGTAFRLNTLASATASHAAARFNTPVSVTSTPAASRSNTPMPTDAFPPAASRSNASRAAASRSDTLASYASTAQDSDHTPQPSNDSSGDDSSSQGSDEDPDRDEILYILFARRMEGPANSTAIWQYYGQFRHFEPGWADVATSTDGRCDRCIDAFWAHVESGGLSQAAAAELLFPGEAMEASGEWTPSFTETYYWSRNARPDA</sequence>
<evidence type="ECO:0000256" key="1">
    <source>
        <dbReference type="SAM" id="MobiDB-lite"/>
    </source>
</evidence>
<protein>
    <submittedName>
        <fullName evidence="2">Uncharacterized protein</fullName>
    </submittedName>
</protein>
<dbReference type="AlphaFoldDB" id="A0A0C3RYW0"/>
<evidence type="ECO:0000313" key="3">
    <source>
        <dbReference type="Proteomes" id="UP000053257"/>
    </source>
</evidence>
<accession>A0A0C3RYW0</accession>
<feature type="compositionally biased region" description="Polar residues" evidence="1">
    <location>
        <begin position="185"/>
        <end position="195"/>
    </location>
</feature>
<proteinExistence type="predicted"/>
<dbReference type="STRING" id="745531.A0A0C3RYW0"/>
<feature type="region of interest" description="Disordered" evidence="1">
    <location>
        <begin position="148"/>
        <end position="222"/>
    </location>
</feature>
<dbReference type="HOGENOM" id="CLU_858196_0_0_1"/>
<dbReference type="Proteomes" id="UP000053257">
    <property type="component" value="Unassembled WGS sequence"/>
</dbReference>
<feature type="compositionally biased region" description="Low complexity" evidence="1">
    <location>
        <begin position="202"/>
        <end position="216"/>
    </location>
</feature>
<feature type="compositionally biased region" description="Polar residues" evidence="1">
    <location>
        <begin position="148"/>
        <end position="162"/>
    </location>
</feature>
<evidence type="ECO:0000313" key="2">
    <source>
        <dbReference type="EMBL" id="KIP01487.1"/>
    </source>
</evidence>
<feature type="compositionally biased region" description="Polar residues" evidence="1">
    <location>
        <begin position="81"/>
        <end position="97"/>
    </location>
</feature>
<name>A0A0C3RYW0_PHLG1</name>
<feature type="region of interest" description="Disordered" evidence="1">
    <location>
        <begin position="1"/>
        <end position="99"/>
    </location>
</feature>
<gene>
    <name evidence="2" type="ORF">PHLGIDRAFT_17170</name>
</gene>